<dbReference type="SUPFAM" id="SSF50494">
    <property type="entry name" value="Trypsin-like serine proteases"/>
    <property type="match status" value="1"/>
</dbReference>
<dbReference type="Gene3D" id="2.40.10.120">
    <property type="match status" value="1"/>
</dbReference>
<dbReference type="EMBL" id="AP025592">
    <property type="protein sequence ID" value="BDG10066.1"/>
    <property type="molecule type" value="Genomic_DNA"/>
</dbReference>
<dbReference type="Pfam" id="PF13365">
    <property type="entry name" value="Trypsin_2"/>
    <property type="match status" value="1"/>
</dbReference>
<keyword evidence="2" id="KW-1185">Reference proteome</keyword>
<gene>
    <name evidence="1" type="ORF">AMPC_31790</name>
</gene>
<evidence type="ECO:0000313" key="2">
    <source>
        <dbReference type="Proteomes" id="UP001162734"/>
    </source>
</evidence>
<proteinExistence type="predicted"/>
<accession>A0ABM7XDX1</accession>
<name>A0ABM7XDX1_9BACT</name>
<evidence type="ECO:0008006" key="3">
    <source>
        <dbReference type="Google" id="ProtNLM"/>
    </source>
</evidence>
<reference evidence="2" key="1">
    <citation type="journal article" date="2022" name="Int. J. Syst. Evol. Microbiol.">
        <title>Anaeromyxobacter oryzae sp. nov., Anaeromyxobacter diazotrophicus sp. nov. and Anaeromyxobacter paludicola sp. nov., isolated from paddy soils.</title>
        <authorList>
            <person name="Itoh H."/>
            <person name="Xu Z."/>
            <person name="Mise K."/>
            <person name="Masuda Y."/>
            <person name="Ushijima N."/>
            <person name="Hayakawa C."/>
            <person name="Shiratori Y."/>
            <person name="Senoo K."/>
        </authorList>
    </citation>
    <scope>NUCLEOTIDE SEQUENCE [LARGE SCALE GENOMIC DNA]</scope>
    <source>
        <strain evidence="2">Red630</strain>
    </source>
</reference>
<protein>
    <recommendedName>
        <fullName evidence="3">Trypsin-like peptidase domain-containing protein</fullName>
    </recommendedName>
</protein>
<organism evidence="1 2">
    <name type="scientific">Anaeromyxobacter paludicola</name>
    <dbReference type="NCBI Taxonomy" id="2918171"/>
    <lineage>
        <taxon>Bacteria</taxon>
        <taxon>Pseudomonadati</taxon>
        <taxon>Myxococcota</taxon>
        <taxon>Myxococcia</taxon>
        <taxon>Myxococcales</taxon>
        <taxon>Cystobacterineae</taxon>
        <taxon>Anaeromyxobacteraceae</taxon>
        <taxon>Anaeromyxobacter</taxon>
    </lineage>
</organism>
<evidence type="ECO:0000313" key="1">
    <source>
        <dbReference type="EMBL" id="BDG10066.1"/>
    </source>
</evidence>
<sequence length="218" mass="22867">MTPAMAFDRKRAEGALVDVLEGLVGDRIAGMGFRLLDGVIATACHCLPRLQGKVVLPDPDAPGAPPVTVRLRHPATGEVALAALVAADPCSDFALLRALPESVPVPPGAGASFAGIVAGLERLPLARSPLAEQRVSFCTHERRWVEGLARGASITVWDDASRIRRGTSGAPVFDQDGRVVGLVGSNDVRLPSATMCLLAERLPAWALREAAELSERGA</sequence>
<dbReference type="InterPro" id="IPR009003">
    <property type="entry name" value="Peptidase_S1_PA"/>
</dbReference>
<dbReference type="Proteomes" id="UP001162734">
    <property type="component" value="Chromosome"/>
</dbReference>